<organism evidence="2 3">
    <name type="scientific">Malus baccata</name>
    <name type="common">Siberian crab apple</name>
    <name type="synonym">Pyrus baccata</name>
    <dbReference type="NCBI Taxonomy" id="106549"/>
    <lineage>
        <taxon>Eukaryota</taxon>
        <taxon>Viridiplantae</taxon>
        <taxon>Streptophyta</taxon>
        <taxon>Embryophyta</taxon>
        <taxon>Tracheophyta</taxon>
        <taxon>Spermatophyta</taxon>
        <taxon>Magnoliopsida</taxon>
        <taxon>eudicotyledons</taxon>
        <taxon>Gunneridae</taxon>
        <taxon>Pentapetalae</taxon>
        <taxon>rosids</taxon>
        <taxon>fabids</taxon>
        <taxon>Rosales</taxon>
        <taxon>Rosaceae</taxon>
        <taxon>Amygdaloideae</taxon>
        <taxon>Maleae</taxon>
        <taxon>Malus</taxon>
    </lineage>
</organism>
<proteinExistence type="predicted"/>
<protein>
    <submittedName>
        <fullName evidence="2">Uncharacterized protein</fullName>
    </submittedName>
</protein>
<keyword evidence="3" id="KW-1185">Reference proteome</keyword>
<feature type="region of interest" description="Disordered" evidence="1">
    <location>
        <begin position="58"/>
        <end position="84"/>
    </location>
</feature>
<comment type="caution">
    <text evidence="2">The sequence shown here is derived from an EMBL/GenBank/DDBJ whole genome shotgun (WGS) entry which is preliminary data.</text>
</comment>
<dbReference type="Proteomes" id="UP000315295">
    <property type="component" value="Unassembled WGS sequence"/>
</dbReference>
<reference evidence="2 3" key="1">
    <citation type="journal article" date="2019" name="G3 (Bethesda)">
        <title>Sequencing of a Wild Apple (Malus baccata) Genome Unravels the Differences Between Cultivated and Wild Apple Species Regarding Disease Resistance and Cold Tolerance.</title>
        <authorList>
            <person name="Chen X."/>
        </authorList>
    </citation>
    <scope>NUCLEOTIDE SEQUENCE [LARGE SCALE GENOMIC DNA]</scope>
    <source>
        <strain evidence="3">cv. Shandingzi</strain>
        <tissue evidence="2">Leaves</tissue>
    </source>
</reference>
<evidence type="ECO:0000256" key="1">
    <source>
        <dbReference type="SAM" id="MobiDB-lite"/>
    </source>
</evidence>
<evidence type="ECO:0000313" key="3">
    <source>
        <dbReference type="Proteomes" id="UP000315295"/>
    </source>
</evidence>
<accession>A0A540LP14</accession>
<sequence length="84" mass="9682">MLLLFSSAEIRPLNPSELPVKKQNNPSQLEKRNVTRSSQALAGSARELLNIWLRKQERDAQRTHYNPKQLSPGGPDPRHHYKNQ</sequence>
<feature type="region of interest" description="Disordered" evidence="1">
    <location>
        <begin position="13"/>
        <end position="40"/>
    </location>
</feature>
<dbReference type="EMBL" id="VIEB01000514">
    <property type="protein sequence ID" value="TQD88226.1"/>
    <property type="molecule type" value="Genomic_DNA"/>
</dbReference>
<evidence type="ECO:0000313" key="2">
    <source>
        <dbReference type="EMBL" id="TQD88226.1"/>
    </source>
</evidence>
<dbReference type="AlphaFoldDB" id="A0A540LP14"/>
<gene>
    <name evidence="2" type="ORF">C1H46_026287</name>
</gene>
<name>A0A540LP14_MALBA</name>